<sequence length="139" mass="15021">MNQFLPTLCALTIAPFIAQPAIAGTCVANSSCGSQPIQFVPGSQISVEIANLSRSFVDIQQIGMMEPLALPPDQQVSLLRGGTKNPNFSAMFWEREGGKLIVNISQPTEKVLRIEIRSGGQIEGNSAVYVRDDGRVEVF</sequence>
<organism evidence="2 3">
    <name type="scientific">Lusitaniella coriacea LEGE 07157</name>
    <dbReference type="NCBI Taxonomy" id="945747"/>
    <lineage>
        <taxon>Bacteria</taxon>
        <taxon>Bacillati</taxon>
        <taxon>Cyanobacteriota</taxon>
        <taxon>Cyanophyceae</taxon>
        <taxon>Spirulinales</taxon>
        <taxon>Lusitaniellaceae</taxon>
        <taxon>Lusitaniella</taxon>
    </lineage>
</organism>
<proteinExistence type="predicted"/>
<comment type="caution">
    <text evidence="2">The sequence shown here is derived from an EMBL/GenBank/DDBJ whole genome shotgun (WGS) entry which is preliminary data.</text>
</comment>
<accession>A0A8J7J581</accession>
<feature type="chain" id="PRO_5035316953" description="AMIN domain-containing protein" evidence="1">
    <location>
        <begin position="24"/>
        <end position="139"/>
    </location>
</feature>
<keyword evidence="3" id="KW-1185">Reference proteome</keyword>
<protein>
    <recommendedName>
        <fullName evidence="4">AMIN domain-containing protein</fullName>
    </recommendedName>
</protein>
<dbReference type="EMBL" id="JADEWZ010000032">
    <property type="protein sequence ID" value="MBE9117859.1"/>
    <property type="molecule type" value="Genomic_DNA"/>
</dbReference>
<keyword evidence="1" id="KW-0732">Signal</keyword>
<reference evidence="2" key="1">
    <citation type="submission" date="2020-10" db="EMBL/GenBank/DDBJ databases">
        <authorList>
            <person name="Castelo-Branco R."/>
            <person name="Eusebio N."/>
            <person name="Adriana R."/>
            <person name="Vieira A."/>
            <person name="Brugerolle De Fraissinette N."/>
            <person name="Rezende De Castro R."/>
            <person name="Schneider M.P."/>
            <person name="Vasconcelos V."/>
            <person name="Leao P.N."/>
        </authorList>
    </citation>
    <scope>NUCLEOTIDE SEQUENCE</scope>
    <source>
        <strain evidence="2">LEGE 07157</strain>
    </source>
</reference>
<dbReference type="RefSeq" id="WP_194030947.1">
    <property type="nucleotide sequence ID" value="NZ_JADEWZ010000032.1"/>
</dbReference>
<feature type="signal peptide" evidence="1">
    <location>
        <begin position="1"/>
        <end position="23"/>
    </location>
</feature>
<dbReference type="AlphaFoldDB" id="A0A8J7J581"/>
<evidence type="ECO:0000256" key="1">
    <source>
        <dbReference type="SAM" id="SignalP"/>
    </source>
</evidence>
<dbReference type="Proteomes" id="UP000654482">
    <property type="component" value="Unassembled WGS sequence"/>
</dbReference>
<evidence type="ECO:0000313" key="2">
    <source>
        <dbReference type="EMBL" id="MBE9117859.1"/>
    </source>
</evidence>
<evidence type="ECO:0000313" key="3">
    <source>
        <dbReference type="Proteomes" id="UP000654482"/>
    </source>
</evidence>
<evidence type="ECO:0008006" key="4">
    <source>
        <dbReference type="Google" id="ProtNLM"/>
    </source>
</evidence>
<gene>
    <name evidence="2" type="ORF">IQ249_18320</name>
</gene>
<name>A0A8J7J581_9CYAN</name>